<accession>A0A0E0ARU9</accession>
<dbReference type="AlphaFoldDB" id="A0A0E0ARU9"/>
<name>A0A0E0ARU9_9ORYZ</name>
<dbReference type="Gramene" id="OGLUM08G05760.2">
    <property type="protein sequence ID" value="OGLUM08G05760.2"/>
    <property type="gene ID" value="OGLUM08G05760"/>
</dbReference>
<keyword evidence="3" id="KW-1185">Reference proteome</keyword>
<protein>
    <submittedName>
        <fullName evidence="2">Uncharacterized protein</fullName>
    </submittedName>
</protein>
<feature type="compositionally biased region" description="Basic residues" evidence="1">
    <location>
        <begin position="133"/>
        <end position="142"/>
    </location>
</feature>
<evidence type="ECO:0000313" key="3">
    <source>
        <dbReference type="Proteomes" id="UP000026961"/>
    </source>
</evidence>
<reference evidence="2" key="1">
    <citation type="submission" date="2015-04" db="UniProtKB">
        <authorList>
            <consortium name="EnsemblPlants"/>
        </authorList>
    </citation>
    <scope>IDENTIFICATION</scope>
</reference>
<dbReference type="Proteomes" id="UP000026961">
    <property type="component" value="Chromosome 8"/>
</dbReference>
<organism evidence="2">
    <name type="scientific">Oryza glumipatula</name>
    <dbReference type="NCBI Taxonomy" id="40148"/>
    <lineage>
        <taxon>Eukaryota</taxon>
        <taxon>Viridiplantae</taxon>
        <taxon>Streptophyta</taxon>
        <taxon>Embryophyta</taxon>
        <taxon>Tracheophyta</taxon>
        <taxon>Spermatophyta</taxon>
        <taxon>Magnoliopsida</taxon>
        <taxon>Liliopsida</taxon>
        <taxon>Poales</taxon>
        <taxon>Poaceae</taxon>
        <taxon>BOP clade</taxon>
        <taxon>Oryzoideae</taxon>
        <taxon>Oryzeae</taxon>
        <taxon>Oryzinae</taxon>
        <taxon>Oryza</taxon>
    </lineage>
</organism>
<evidence type="ECO:0000313" key="2">
    <source>
        <dbReference type="EnsemblPlants" id="OGLUM08G05760.2"/>
    </source>
</evidence>
<dbReference type="EnsemblPlants" id="OGLUM08G05760.2">
    <property type="protein sequence ID" value="OGLUM08G05760.2"/>
    <property type="gene ID" value="OGLUM08G05760"/>
</dbReference>
<sequence>MYFLCLVDEALRNPAPDQDLPLDQEVLRIYAATQEAFLQFVWQIVDAQVQYSGGLSNAKIFAAVTDVPPGELCPILVSEELADGDDGQRQAAAPLQHVSGDLPEVARAPVAGNILEHHAAKECPPLVRRQRLQRHGPLRRRGHGDSALARGDHHPAPSDAVAVGHGALQAVPQRLVPHVVEHDQVPLVGETLPQRRHERPVVRVAAAVTDVGGASPPPPTSTSTTTDGVQVQLPEDLHQEVLHREALRDGDPRVAVEVVTRRRRRRRRHLLVDAGDEGRLADAAHPAHGEQRPPAWLRRVLSQQPSHKHFTVIGEADDLLLVHGARVLRHPPASGDGIIFAAKLAAANNIIHHVDALPLVIRRLQQLAKLLPHLA</sequence>
<dbReference type="HOGENOM" id="CLU_738469_0_0_1"/>
<feature type="region of interest" description="Disordered" evidence="1">
    <location>
        <begin position="133"/>
        <end position="160"/>
    </location>
</feature>
<reference evidence="2" key="2">
    <citation type="submission" date="2018-05" db="EMBL/GenBank/DDBJ databases">
        <title>OgluRS3 (Oryza glumaepatula Reference Sequence Version 3).</title>
        <authorList>
            <person name="Zhang J."/>
            <person name="Kudrna D."/>
            <person name="Lee S."/>
            <person name="Talag J."/>
            <person name="Welchert J."/>
            <person name="Wing R.A."/>
        </authorList>
    </citation>
    <scope>NUCLEOTIDE SEQUENCE [LARGE SCALE GENOMIC DNA]</scope>
</reference>
<proteinExistence type="predicted"/>
<evidence type="ECO:0000256" key="1">
    <source>
        <dbReference type="SAM" id="MobiDB-lite"/>
    </source>
</evidence>